<name>A0A6G1I8M6_9PEZI</name>
<organism evidence="3 4">
    <name type="scientific">Trichodelitschia bisporula</name>
    <dbReference type="NCBI Taxonomy" id="703511"/>
    <lineage>
        <taxon>Eukaryota</taxon>
        <taxon>Fungi</taxon>
        <taxon>Dikarya</taxon>
        <taxon>Ascomycota</taxon>
        <taxon>Pezizomycotina</taxon>
        <taxon>Dothideomycetes</taxon>
        <taxon>Dothideomycetes incertae sedis</taxon>
        <taxon>Phaeotrichales</taxon>
        <taxon>Phaeotrichaceae</taxon>
        <taxon>Trichodelitschia</taxon>
    </lineage>
</organism>
<proteinExistence type="predicted"/>
<accession>A0A6G1I8M6</accession>
<dbReference type="Proteomes" id="UP000799640">
    <property type="component" value="Unassembled WGS sequence"/>
</dbReference>
<evidence type="ECO:0000313" key="3">
    <source>
        <dbReference type="EMBL" id="KAF2404419.1"/>
    </source>
</evidence>
<keyword evidence="2" id="KW-0472">Membrane</keyword>
<reference evidence="3" key="1">
    <citation type="journal article" date="2020" name="Stud. Mycol.">
        <title>101 Dothideomycetes genomes: a test case for predicting lifestyles and emergence of pathogens.</title>
        <authorList>
            <person name="Haridas S."/>
            <person name="Albert R."/>
            <person name="Binder M."/>
            <person name="Bloem J."/>
            <person name="Labutti K."/>
            <person name="Salamov A."/>
            <person name="Andreopoulos B."/>
            <person name="Baker S."/>
            <person name="Barry K."/>
            <person name="Bills G."/>
            <person name="Bluhm B."/>
            <person name="Cannon C."/>
            <person name="Castanera R."/>
            <person name="Culley D."/>
            <person name="Daum C."/>
            <person name="Ezra D."/>
            <person name="Gonzalez J."/>
            <person name="Henrissat B."/>
            <person name="Kuo A."/>
            <person name="Liang C."/>
            <person name="Lipzen A."/>
            <person name="Lutzoni F."/>
            <person name="Magnuson J."/>
            <person name="Mondo S."/>
            <person name="Nolan M."/>
            <person name="Ohm R."/>
            <person name="Pangilinan J."/>
            <person name="Park H.-J."/>
            <person name="Ramirez L."/>
            <person name="Alfaro M."/>
            <person name="Sun H."/>
            <person name="Tritt A."/>
            <person name="Yoshinaga Y."/>
            <person name="Zwiers L.-H."/>
            <person name="Turgeon B."/>
            <person name="Goodwin S."/>
            <person name="Spatafora J."/>
            <person name="Crous P."/>
            <person name="Grigoriev I."/>
        </authorList>
    </citation>
    <scope>NUCLEOTIDE SEQUENCE</scope>
    <source>
        <strain evidence="3">CBS 262.69</strain>
    </source>
</reference>
<dbReference type="EMBL" id="ML996688">
    <property type="protein sequence ID" value="KAF2404419.1"/>
    <property type="molecule type" value="Genomic_DNA"/>
</dbReference>
<dbReference type="AlphaFoldDB" id="A0A6G1I8M6"/>
<evidence type="ECO:0000313" key="4">
    <source>
        <dbReference type="Proteomes" id="UP000799640"/>
    </source>
</evidence>
<keyword evidence="2" id="KW-0812">Transmembrane</keyword>
<sequence>MAHVSLRLLYTSLVTPLLWTFTVLSTVLGPFWRLFCILASPFVYFARLPLAIVARCASFLAQFEPLYAYFFAAAIIGVGSAYIVSLISNQLSAILGIDSEQPVRPPFNPVFREDRQVEIKQEPNPALVQREESRRGLKRKDLERKLKTRKASDDDNRNMSRAWAKHRPLSVSARPILEEDDSESY</sequence>
<gene>
    <name evidence="3" type="ORF">EJ06DRAFT_203543</name>
</gene>
<feature type="region of interest" description="Disordered" evidence="1">
    <location>
        <begin position="123"/>
        <end position="166"/>
    </location>
</feature>
<evidence type="ECO:0000256" key="1">
    <source>
        <dbReference type="SAM" id="MobiDB-lite"/>
    </source>
</evidence>
<evidence type="ECO:0000256" key="2">
    <source>
        <dbReference type="SAM" id="Phobius"/>
    </source>
</evidence>
<feature type="transmembrane region" description="Helical" evidence="2">
    <location>
        <begin position="31"/>
        <end position="54"/>
    </location>
</feature>
<feature type="transmembrane region" description="Helical" evidence="2">
    <location>
        <begin position="66"/>
        <end position="87"/>
    </location>
</feature>
<protein>
    <submittedName>
        <fullName evidence="3">Uncharacterized protein</fullName>
    </submittedName>
</protein>
<feature type="compositionally biased region" description="Basic and acidic residues" evidence="1">
    <location>
        <begin position="129"/>
        <end position="158"/>
    </location>
</feature>
<keyword evidence="4" id="KW-1185">Reference proteome</keyword>
<keyword evidence="2" id="KW-1133">Transmembrane helix</keyword>
<feature type="transmembrane region" description="Helical" evidence="2">
    <location>
        <begin position="7"/>
        <end position="25"/>
    </location>
</feature>